<feature type="binding site" evidence="7">
    <location>
        <position position="103"/>
    </location>
    <ligand>
        <name>S-adenosyl-L-methionine</name>
        <dbReference type="ChEBI" id="CHEBI:59789"/>
    </ligand>
</feature>
<evidence type="ECO:0000313" key="9">
    <source>
        <dbReference type="Proteomes" id="UP000045545"/>
    </source>
</evidence>
<dbReference type="Gene3D" id="1.10.150.170">
    <property type="entry name" value="Putative methyltransferase TM0872, insert domain"/>
    <property type="match status" value="1"/>
</dbReference>
<keyword evidence="6 7" id="KW-0949">S-adenosyl-L-methionine</keyword>
<accession>A0A0E4GDU1</accession>
<gene>
    <name evidence="7" type="primary">rsmH</name>
    <name evidence="8" type="ORF">1536</name>
</gene>
<comment type="function">
    <text evidence="7">Specifically methylates the N4 position of cytidine in position 1402 (C1402) of 16S rRNA.</text>
</comment>
<dbReference type="Pfam" id="PF01795">
    <property type="entry name" value="Methyltransf_5"/>
    <property type="match status" value="1"/>
</dbReference>
<dbReference type="GO" id="GO:0070475">
    <property type="term" value="P:rRNA base methylation"/>
    <property type="evidence" value="ECO:0007669"/>
    <property type="project" value="UniProtKB-UniRule"/>
</dbReference>
<dbReference type="EMBL" id="CGIH01000027">
    <property type="protein sequence ID" value="CFX62438.1"/>
    <property type="molecule type" value="Genomic_DNA"/>
</dbReference>
<dbReference type="Gene3D" id="3.40.50.150">
    <property type="entry name" value="Vaccinia Virus protein VP39"/>
    <property type="match status" value="1"/>
</dbReference>
<feature type="binding site" evidence="7">
    <location>
        <position position="75"/>
    </location>
    <ligand>
        <name>S-adenosyl-L-methionine</name>
        <dbReference type="ChEBI" id="CHEBI:59789"/>
    </ligand>
</feature>
<evidence type="ECO:0000256" key="2">
    <source>
        <dbReference type="ARBA" id="ARBA00022490"/>
    </source>
</evidence>
<dbReference type="GO" id="GO:0071424">
    <property type="term" value="F:rRNA (cytosine-N4-)-methyltransferase activity"/>
    <property type="evidence" value="ECO:0007669"/>
    <property type="project" value="UniProtKB-UniRule"/>
</dbReference>
<comment type="catalytic activity">
    <reaction evidence="7">
        <text>cytidine(1402) in 16S rRNA + S-adenosyl-L-methionine = N(4)-methylcytidine(1402) in 16S rRNA + S-adenosyl-L-homocysteine + H(+)</text>
        <dbReference type="Rhea" id="RHEA:42928"/>
        <dbReference type="Rhea" id="RHEA-COMP:10286"/>
        <dbReference type="Rhea" id="RHEA-COMP:10287"/>
        <dbReference type="ChEBI" id="CHEBI:15378"/>
        <dbReference type="ChEBI" id="CHEBI:57856"/>
        <dbReference type="ChEBI" id="CHEBI:59789"/>
        <dbReference type="ChEBI" id="CHEBI:74506"/>
        <dbReference type="ChEBI" id="CHEBI:82748"/>
        <dbReference type="EC" id="2.1.1.199"/>
    </reaction>
</comment>
<comment type="similarity">
    <text evidence="1 7">Belongs to the methyltransferase superfamily. RsmH family.</text>
</comment>
<keyword evidence="2 7" id="KW-0963">Cytoplasm</keyword>
<reference evidence="8 9" key="1">
    <citation type="submission" date="2015-03" db="EMBL/GenBank/DDBJ databases">
        <authorList>
            <person name="Murphy D."/>
        </authorList>
    </citation>
    <scope>NUCLEOTIDE SEQUENCE [LARGE SCALE GENOMIC DNA]</scope>
    <source>
        <strain evidence="8 9">OL-4</strain>
    </source>
</reference>
<dbReference type="SUPFAM" id="SSF81799">
    <property type="entry name" value="Putative methyltransferase TM0872, insert domain"/>
    <property type="match status" value="1"/>
</dbReference>
<evidence type="ECO:0000256" key="1">
    <source>
        <dbReference type="ARBA" id="ARBA00010396"/>
    </source>
</evidence>
<dbReference type="SUPFAM" id="SSF53335">
    <property type="entry name" value="S-adenosyl-L-methionine-dependent methyltransferases"/>
    <property type="match status" value="1"/>
</dbReference>
<feature type="binding site" evidence="7">
    <location>
        <position position="96"/>
    </location>
    <ligand>
        <name>S-adenosyl-L-methionine</name>
        <dbReference type="ChEBI" id="CHEBI:59789"/>
    </ligand>
</feature>
<comment type="subcellular location">
    <subcellularLocation>
        <location evidence="7">Cytoplasm</location>
    </subcellularLocation>
</comment>
<keyword evidence="5 7" id="KW-0808">Transferase</keyword>
<dbReference type="InterPro" id="IPR023397">
    <property type="entry name" value="SAM-dep_MeTrfase_MraW_recog"/>
</dbReference>
<dbReference type="AlphaFoldDB" id="A0A0E4GDU1"/>
<dbReference type="STRING" id="690567.1536"/>
<dbReference type="Proteomes" id="UP000045545">
    <property type="component" value="Unassembled WGS sequence"/>
</dbReference>
<evidence type="ECO:0000256" key="7">
    <source>
        <dbReference type="HAMAP-Rule" id="MF_01007"/>
    </source>
</evidence>
<dbReference type="FunFam" id="1.10.150.170:FF:000001">
    <property type="entry name" value="Ribosomal RNA small subunit methyltransferase H"/>
    <property type="match status" value="1"/>
</dbReference>
<organism evidence="8 9">
    <name type="scientific">Syntrophomonas zehnderi OL-4</name>
    <dbReference type="NCBI Taxonomy" id="690567"/>
    <lineage>
        <taxon>Bacteria</taxon>
        <taxon>Bacillati</taxon>
        <taxon>Bacillota</taxon>
        <taxon>Clostridia</taxon>
        <taxon>Eubacteriales</taxon>
        <taxon>Syntrophomonadaceae</taxon>
        <taxon>Syntrophomonas</taxon>
    </lineage>
</organism>
<evidence type="ECO:0000256" key="6">
    <source>
        <dbReference type="ARBA" id="ARBA00022691"/>
    </source>
</evidence>
<dbReference type="PANTHER" id="PTHR11265">
    <property type="entry name" value="S-ADENOSYL-METHYLTRANSFERASE MRAW"/>
    <property type="match status" value="1"/>
</dbReference>
<feature type="binding site" evidence="7">
    <location>
        <begin position="30"/>
        <end position="32"/>
    </location>
    <ligand>
        <name>S-adenosyl-L-methionine</name>
        <dbReference type="ChEBI" id="CHEBI:59789"/>
    </ligand>
</feature>
<sequence length="305" mass="34285">MHQAVLLPQTVDYWLTDPCGTYVDCTLGGGGHLRCLAEKLSDNAQVIALDKDQDILQKTALTLNIPRLTMIHGDFRNLQEIMDNLGIKLVDGILIDLGVSSFQLDIAERGFSFHEDAALDMRMNRQQSLSAWDIVNSYSEADLTRILYQYGEEKYARSISRAIVNYREHSPIDSTLELVSLIQSSVPASYRREKHPARKTFQALRIEVNGELDALIEVLPQTVDLLKPGGRICVISFHSLEDRIVKQFMQDRAKDCICPPGLPVCTCNHRAELKILTRKPVTASTEECEHNPRARSAKLRAASKI</sequence>
<evidence type="ECO:0000256" key="3">
    <source>
        <dbReference type="ARBA" id="ARBA00022552"/>
    </source>
</evidence>
<dbReference type="NCBIfam" id="TIGR00006">
    <property type="entry name" value="16S rRNA (cytosine(1402)-N(4))-methyltransferase RsmH"/>
    <property type="match status" value="1"/>
</dbReference>
<name>A0A0E4GDU1_9FIRM</name>
<proteinExistence type="inferred from homology"/>
<evidence type="ECO:0000256" key="5">
    <source>
        <dbReference type="ARBA" id="ARBA00022679"/>
    </source>
</evidence>
<protein>
    <recommendedName>
        <fullName evidence="7">Ribosomal RNA small subunit methyltransferase H</fullName>
        <ecNumber evidence="7">2.1.1.199</ecNumber>
    </recommendedName>
    <alternativeName>
        <fullName evidence="7">16S rRNA m(4)C1402 methyltransferase</fullName>
    </alternativeName>
    <alternativeName>
        <fullName evidence="7">rRNA (cytosine-N(4)-)-methyltransferase RsmH</fullName>
    </alternativeName>
</protein>
<dbReference type="EC" id="2.1.1.199" evidence="7"/>
<dbReference type="InterPro" id="IPR002903">
    <property type="entry name" value="RsmH"/>
</dbReference>
<dbReference type="GO" id="GO:0005737">
    <property type="term" value="C:cytoplasm"/>
    <property type="evidence" value="ECO:0007669"/>
    <property type="project" value="UniProtKB-SubCell"/>
</dbReference>
<keyword evidence="9" id="KW-1185">Reference proteome</keyword>
<keyword evidence="3 7" id="KW-0698">rRNA processing</keyword>
<evidence type="ECO:0000313" key="8">
    <source>
        <dbReference type="EMBL" id="CFX62438.1"/>
    </source>
</evidence>
<dbReference type="PANTHER" id="PTHR11265:SF0">
    <property type="entry name" value="12S RRNA N4-METHYLCYTIDINE METHYLTRANSFERASE"/>
    <property type="match status" value="1"/>
</dbReference>
<evidence type="ECO:0000256" key="4">
    <source>
        <dbReference type="ARBA" id="ARBA00022603"/>
    </source>
</evidence>
<dbReference type="PIRSF" id="PIRSF004486">
    <property type="entry name" value="MraW"/>
    <property type="match status" value="1"/>
</dbReference>
<dbReference type="HAMAP" id="MF_01007">
    <property type="entry name" value="16SrRNA_methyltr_H"/>
    <property type="match status" value="1"/>
</dbReference>
<feature type="binding site" evidence="7">
    <location>
        <position position="50"/>
    </location>
    <ligand>
        <name>S-adenosyl-L-methionine</name>
        <dbReference type="ChEBI" id="CHEBI:59789"/>
    </ligand>
</feature>
<dbReference type="InterPro" id="IPR029063">
    <property type="entry name" value="SAM-dependent_MTases_sf"/>
</dbReference>
<keyword evidence="4 7" id="KW-0489">Methyltransferase</keyword>